<gene>
    <name evidence="7" type="ORF">EDB81DRAFT_351045</name>
</gene>
<comment type="subcellular location">
    <subcellularLocation>
        <location evidence="1">Membrane</location>
        <topology evidence="1">Multi-pass membrane protein</topology>
    </subcellularLocation>
</comment>
<evidence type="ECO:0000256" key="1">
    <source>
        <dbReference type="ARBA" id="ARBA00004141"/>
    </source>
</evidence>
<keyword evidence="4 6" id="KW-0472">Membrane</keyword>
<dbReference type="OrthoDB" id="3358017at2759"/>
<keyword evidence="3 6" id="KW-1133">Transmembrane helix</keyword>
<dbReference type="AlphaFoldDB" id="A0A9P9JHG3"/>
<dbReference type="InterPro" id="IPR007568">
    <property type="entry name" value="RTA1"/>
</dbReference>
<evidence type="ECO:0000313" key="8">
    <source>
        <dbReference type="Proteomes" id="UP000738349"/>
    </source>
</evidence>
<dbReference type="Pfam" id="PF04479">
    <property type="entry name" value="RTA1"/>
    <property type="match status" value="1"/>
</dbReference>
<feature type="transmembrane region" description="Helical" evidence="6">
    <location>
        <begin position="208"/>
        <end position="231"/>
    </location>
</feature>
<dbReference type="PANTHER" id="PTHR31465:SF35">
    <property type="entry name" value="RTA1 DOMAIN PROTEIN-RELATED"/>
    <property type="match status" value="1"/>
</dbReference>
<dbReference type="Proteomes" id="UP000738349">
    <property type="component" value="Unassembled WGS sequence"/>
</dbReference>
<feature type="compositionally biased region" description="Polar residues" evidence="5">
    <location>
        <begin position="295"/>
        <end position="314"/>
    </location>
</feature>
<feature type="transmembrane region" description="Helical" evidence="6">
    <location>
        <begin position="88"/>
        <end position="109"/>
    </location>
</feature>
<feature type="transmembrane region" description="Helical" evidence="6">
    <location>
        <begin position="243"/>
        <end position="263"/>
    </location>
</feature>
<dbReference type="PANTHER" id="PTHR31465">
    <property type="entry name" value="PROTEIN RTA1-RELATED"/>
    <property type="match status" value="1"/>
</dbReference>
<dbReference type="GO" id="GO:0016020">
    <property type="term" value="C:membrane"/>
    <property type="evidence" value="ECO:0007669"/>
    <property type="project" value="UniProtKB-SubCell"/>
</dbReference>
<organism evidence="7 8">
    <name type="scientific">Dactylonectria macrodidyma</name>
    <dbReference type="NCBI Taxonomy" id="307937"/>
    <lineage>
        <taxon>Eukaryota</taxon>
        <taxon>Fungi</taxon>
        <taxon>Dikarya</taxon>
        <taxon>Ascomycota</taxon>
        <taxon>Pezizomycotina</taxon>
        <taxon>Sordariomycetes</taxon>
        <taxon>Hypocreomycetidae</taxon>
        <taxon>Hypocreales</taxon>
        <taxon>Nectriaceae</taxon>
        <taxon>Dactylonectria</taxon>
    </lineage>
</organism>
<keyword evidence="2 6" id="KW-0812">Transmembrane</keyword>
<name>A0A9P9JHG3_9HYPO</name>
<reference evidence="7" key="1">
    <citation type="journal article" date="2021" name="Nat. Commun.">
        <title>Genetic determinants of endophytism in the Arabidopsis root mycobiome.</title>
        <authorList>
            <person name="Mesny F."/>
            <person name="Miyauchi S."/>
            <person name="Thiergart T."/>
            <person name="Pickel B."/>
            <person name="Atanasova L."/>
            <person name="Karlsson M."/>
            <person name="Huettel B."/>
            <person name="Barry K.W."/>
            <person name="Haridas S."/>
            <person name="Chen C."/>
            <person name="Bauer D."/>
            <person name="Andreopoulos W."/>
            <person name="Pangilinan J."/>
            <person name="LaButti K."/>
            <person name="Riley R."/>
            <person name="Lipzen A."/>
            <person name="Clum A."/>
            <person name="Drula E."/>
            <person name="Henrissat B."/>
            <person name="Kohler A."/>
            <person name="Grigoriev I.V."/>
            <person name="Martin F.M."/>
            <person name="Hacquard S."/>
        </authorList>
    </citation>
    <scope>NUCLEOTIDE SEQUENCE</scope>
    <source>
        <strain evidence="7">MPI-CAGE-AT-0147</strain>
    </source>
</reference>
<feature type="transmembrane region" description="Helical" evidence="6">
    <location>
        <begin position="48"/>
        <end position="68"/>
    </location>
</feature>
<evidence type="ECO:0000256" key="6">
    <source>
        <dbReference type="SAM" id="Phobius"/>
    </source>
</evidence>
<accession>A0A9P9JHG3</accession>
<protein>
    <submittedName>
        <fullName evidence="7">RTA1 like protein-domain-containing protein</fullName>
    </submittedName>
</protein>
<evidence type="ECO:0000313" key="7">
    <source>
        <dbReference type="EMBL" id="KAH7161636.1"/>
    </source>
</evidence>
<evidence type="ECO:0000256" key="2">
    <source>
        <dbReference type="ARBA" id="ARBA00022692"/>
    </source>
</evidence>
<evidence type="ECO:0000256" key="4">
    <source>
        <dbReference type="ARBA" id="ARBA00023136"/>
    </source>
</evidence>
<evidence type="ECO:0000256" key="3">
    <source>
        <dbReference type="ARBA" id="ARBA00022989"/>
    </source>
</evidence>
<feature type="transmembrane region" description="Helical" evidence="6">
    <location>
        <begin position="164"/>
        <end position="187"/>
    </location>
</feature>
<comment type="caution">
    <text evidence="7">The sequence shown here is derived from an EMBL/GenBank/DDBJ whole genome shotgun (WGS) entry which is preliminary data.</text>
</comment>
<evidence type="ECO:0000256" key="5">
    <source>
        <dbReference type="SAM" id="MobiDB-lite"/>
    </source>
</evidence>
<dbReference type="EMBL" id="JAGMUV010000004">
    <property type="protein sequence ID" value="KAH7161636.1"/>
    <property type="molecule type" value="Genomic_DNA"/>
</dbReference>
<feature type="region of interest" description="Disordered" evidence="5">
    <location>
        <begin position="293"/>
        <end position="314"/>
    </location>
</feature>
<feature type="transmembrane region" description="Helical" evidence="6">
    <location>
        <begin position="22"/>
        <end position="41"/>
    </location>
</feature>
<proteinExistence type="predicted"/>
<sequence>MSGCITDYEHADWSYYRFKPSVEANVVFLVLFGISSILHGFQIWRTKTWYLSALVLGGCCVVAEFIGYIGRLMGALQDPGCWTMGPFIMQNLLILIAPALMAASIYMILGRIIELTDGEHFSLVRKRWLTKIFVMGDVMSLLLQSSGGGMMAINHDIGQIGEKIVVFGLFVQLLFFGSFIAVASVFHRRMAAAPTPQANDPRVRWRQYLTTLYVTGTLILVRSIFRVIEFIQGNDGVLMRSEVYVFVFDGLLMLVVLAWMNWFHPGEIGLLLRGDAPIKNGLELVKVGRGRGRRSQTVESLSSDQFTTPRNGEP</sequence>
<keyword evidence="8" id="KW-1185">Reference proteome</keyword>